<feature type="compositionally biased region" description="Polar residues" evidence="4">
    <location>
        <begin position="171"/>
        <end position="194"/>
    </location>
</feature>
<dbReference type="InterPro" id="IPR016763">
    <property type="entry name" value="VAP"/>
</dbReference>
<dbReference type="InterPro" id="IPR013783">
    <property type="entry name" value="Ig-like_fold"/>
</dbReference>
<comment type="similarity">
    <text evidence="1">Belongs to the VAMP-associated protein (VAP) (TC 9.B.17) family.</text>
</comment>
<dbReference type="PANTHER" id="PTHR10809:SF67">
    <property type="entry name" value="PROTEIN CBG20367"/>
    <property type="match status" value="1"/>
</dbReference>
<feature type="region of interest" description="Disordered" evidence="4">
    <location>
        <begin position="171"/>
        <end position="206"/>
    </location>
</feature>
<reference evidence="6 7" key="1">
    <citation type="submission" date="2018-08" db="EMBL/GenBank/DDBJ databases">
        <authorList>
            <person name="Laetsch R D."/>
            <person name="Stevens L."/>
            <person name="Kumar S."/>
            <person name="Blaxter L. M."/>
        </authorList>
    </citation>
    <scope>NUCLEOTIDE SEQUENCE [LARGE SCALE GENOMIC DNA]</scope>
</reference>
<keyword evidence="3" id="KW-0175">Coiled coil</keyword>
<keyword evidence="2" id="KW-0963">Cytoplasm</keyword>
<dbReference type="GO" id="GO:0033149">
    <property type="term" value="F:FFAT motif binding"/>
    <property type="evidence" value="ECO:0007669"/>
    <property type="project" value="TreeGrafter"/>
</dbReference>
<dbReference type="OrthoDB" id="264603at2759"/>
<keyword evidence="7" id="KW-1185">Reference proteome</keyword>
<organism evidence="6 7">
    <name type="scientific">Litomosoides sigmodontis</name>
    <name type="common">Filarial nematode worm</name>
    <dbReference type="NCBI Taxonomy" id="42156"/>
    <lineage>
        <taxon>Eukaryota</taxon>
        <taxon>Metazoa</taxon>
        <taxon>Ecdysozoa</taxon>
        <taxon>Nematoda</taxon>
        <taxon>Chromadorea</taxon>
        <taxon>Rhabditida</taxon>
        <taxon>Spirurina</taxon>
        <taxon>Spiruromorpha</taxon>
        <taxon>Filarioidea</taxon>
        <taxon>Onchocercidae</taxon>
        <taxon>Litomosoides</taxon>
    </lineage>
</organism>
<evidence type="ECO:0000256" key="1">
    <source>
        <dbReference type="ARBA" id="ARBA00008932"/>
    </source>
</evidence>
<dbReference type="AlphaFoldDB" id="A0A3P6S6P1"/>
<comment type="function">
    <text evidence="2">Central component in molecular interactions underlying sperm crawling. Forms an extensive filament system that extends from sperm villipoda, along the leading edge of the pseudopod.</text>
</comment>
<keyword evidence="2" id="KW-0206">Cytoskeleton</keyword>
<dbReference type="PROSITE" id="PS50202">
    <property type="entry name" value="MSP"/>
    <property type="match status" value="1"/>
</dbReference>
<dbReference type="PANTHER" id="PTHR10809">
    <property type="entry name" value="VESICLE-ASSOCIATED MEMBRANE PROTEIN-ASSOCIATED PROTEIN"/>
    <property type="match status" value="1"/>
</dbReference>
<protein>
    <recommendedName>
        <fullName evidence="2">Major sperm protein</fullName>
    </recommendedName>
</protein>
<evidence type="ECO:0000256" key="2">
    <source>
        <dbReference type="RuleBase" id="RU003425"/>
    </source>
</evidence>
<name>A0A3P6S6P1_LITSI</name>
<dbReference type="GO" id="GO:0090158">
    <property type="term" value="P:endoplasmic reticulum membrane organization"/>
    <property type="evidence" value="ECO:0007669"/>
    <property type="project" value="TreeGrafter"/>
</dbReference>
<dbReference type="InterPro" id="IPR000535">
    <property type="entry name" value="MSP_dom"/>
</dbReference>
<gene>
    <name evidence="6" type="ORF">NLS_LOCUS173</name>
</gene>
<evidence type="ECO:0000313" key="7">
    <source>
        <dbReference type="Proteomes" id="UP000277928"/>
    </source>
</evidence>
<sequence>MLVVMDAQWICSDTTHLERRIAIARQDSAMAASESKRSLSSTTENTSPIYVTVEPKQLTFHDDPQTSSVLLRITNVSHVRVAFRIRSNVPTQYIVMPATGFLSANESINVLITNLYMRRYRRRHRFIIQTMKAKESDKDRRKIWSDSRAENFHLIQCIRLVTSVLNNRKASAQRSGQSRSENDQLDQLTISSDSETGESEAAQAEVITDGGKSVKITELNKQISTKLEEKRNEWESLMQAVSEVKKTETDLDRATVQCNDLNKMIILEKDQQKVLQLKLVF</sequence>
<evidence type="ECO:0000256" key="3">
    <source>
        <dbReference type="SAM" id="Coils"/>
    </source>
</evidence>
<dbReference type="OMA" id="FIIQAMK"/>
<feature type="domain" description="MSP" evidence="5">
    <location>
        <begin position="50"/>
        <end position="162"/>
    </location>
</feature>
<dbReference type="GO" id="GO:0061817">
    <property type="term" value="P:endoplasmic reticulum-plasma membrane tethering"/>
    <property type="evidence" value="ECO:0007669"/>
    <property type="project" value="TreeGrafter"/>
</dbReference>
<evidence type="ECO:0000256" key="4">
    <source>
        <dbReference type="SAM" id="MobiDB-lite"/>
    </source>
</evidence>
<dbReference type="Gene3D" id="2.60.40.10">
    <property type="entry name" value="Immunoglobulins"/>
    <property type="match status" value="1"/>
</dbReference>
<dbReference type="STRING" id="42156.A0A3P6S6P1"/>
<dbReference type="GO" id="GO:0005789">
    <property type="term" value="C:endoplasmic reticulum membrane"/>
    <property type="evidence" value="ECO:0007669"/>
    <property type="project" value="InterPro"/>
</dbReference>
<evidence type="ECO:0000313" key="6">
    <source>
        <dbReference type="EMBL" id="VDK67777.1"/>
    </source>
</evidence>
<dbReference type="GO" id="GO:0005886">
    <property type="term" value="C:plasma membrane"/>
    <property type="evidence" value="ECO:0007669"/>
    <property type="project" value="TreeGrafter"/>
</dbReference>
<dbReference type="EMBL" id="UYRX01000004">
    <property type="protein sequence ID" value="VDK67777.1"/>
    <property type="molecule type" value="Genomic_DNA"/>
</dbReference>
<dbReference type="InterPro" id="IPR008962">
    <property type="entry name" value="PapD-like_sf"/>
</dbReference>
<dbReference type="SUPFAM" id="SSF49354">
    <property type="entry name" value="PapD-like"/>
    <property type="match status" value="1"/>
</dbReference>
<dbReference type="Pfam" id="PF00635">
    <property type="entry name" value="Motile_Sperm"/>
    <property type="match status" value="1"/>
</dbReference>
<proteinExistence type="inferred from homology"/>
<feature type="coiled-coil region" evidence="3">
    <location>
        <begin position="237"/>
        <end position="264"/>
    </location>
</feature>
<evidence type="ECO:0000259" key="5">
    <source>
        <dbReference type="PROSITE" id="PS50202"/>
    </source>
</evidence>
<dbReference type="Proteomes" id="UP000277928">
    <property type="component" value="Unassembled WGS sequence"/>
</dbReference>
<accession>A0A3P6S6P1</accession>